<evidence type="ECO:0000313" key="1">
    <source>
        <dbReference type="EMBL" id="KAF2626723.1"/>
    </source>
</evidence>
<organism evidence="1 2">
    <name type="scientific">Macroventuria anomochaeta</name>
    <dbReference type="NCBI Taxonomy" id="301207"/>
    <lineage>
        <taxon>Eukaryota</taxon>
        <taxon>Fungi</taxon>
        <taxon>Dikarya</taxon>
        <taxon>Ascomycota</taxon>
        <taxon>Pezizomycotina</taxon>
        <taxon>Dothideomycetes</taxon>
        <taxon>Pleosporomycetidae</taxon>
        <taxon>Pleosporales</taxon>
        <taxon>Pleosporineae</taxon>
        <taxon>Didymellaceae</taxon>
        <taxon>Macroventuria</taxon>
    </lineage>
</organism>
<accession>A0ACB6S000</accession>
<name>A0ACB6S000_9PLEO</name>
<proteinExistence type="predicted"/>
<dbReference type="Proteomes" id="UP000799754">
    <property type="component" value="Unassembled WGS sequence"/>
</dbReference>
<sequence length="268" mass="29737">MSMIFLFRCMLLDFVIRICRSCKIKFPASLPMIPSPELADKILQVGAQVHGSWKFGDPVWVLNFKNACRQCIGCQQHMKRSSRTRIDPRFCERRQMVGFKHDSAFADYMLADPETTIHLPEGVSFEQGAPLVCAGATALGALQKLRPDVKSGEAIAIVGVGGIGHLIVQFAKEVGFRAVAIDNREESRQLALDVVDHLKPDLVVDSMASDAEPCRQVFAQVNERQNSHISSTIDFSRTDTPTEVHSHITEKLGRCSYQSFSESSLGDL</sequence>
<comment type="caution">
    <text evidence="1">The sequence shown here is derived from an EMBL/GenBank/DDBJ whole genome shotgun (WGS) entry which is preliminary data.</text>
</comment>
<gene>
    <name evidence="1" type="ORF">BU25DRAFT_93238</name>
</gene>
<dbReference type="EMBL" id="MU006720">
    <property type="protein sequence ID" value="KAF2626723.1"/>
    <property type="molecule type" value="Genomic_DNA"/>
</dbReference>
<evidence type="ECO:0000313" key="2">
    <source>
        <dbReference type="Proteomes" id="UP000799754"/>
    </source>
</evidence>
<protein>
    <submittedName>
        <fullName evidence="1">GroES-like protein</fullName>
    </submittedName>
</protein>
<keyword evidence="2" id="KW-1185">Reference proteome</keyword>
<reference evidence="1" key="1">
    <citation type="journal article" date="2020" name="Stud. Mycol.">
        <title>101 Dothideomycetes genomes: a test case for predicting lifestyles and emergence of pathogens.</title>
        <authorList>
            <person name="Haridas S."/>
            <person name="Albert R."/>
            <person name="Binder M."/>
            <person name="Bloem J."/>
            <person name="Labutti K."/>
            <person name="Salamov A."/>
            <person name="Andreopoulos B."/>
            <person name="Baker S."/>
            <person name="Barry K."/>
            <person name="Bills G."/>
            <person name="Bluhm B."/>
            <person name="Cannon C."/>
            <person name="Castanera R."/>
            <person name="Culley D."/>
            <person name="Daum C."/>
            <person name="Ezra D."/>
            <person name="Gonzalez J."/>
            <person name="Henrissat B."/>
            <person name="Kuo A."/>
            <person name="Liang C."/>
            <person name="Lipzen A."/>
            <person name="Lutzoni F."/>
            <person name="Magnuson J."/>
            <person name="Mondo S."/>
            <person name="Nolan M."/>
            <person name="Ohm R."/>
            <person name="Pangilinan J."/>
            <person name="Park H.-J."/>
            <person name="Ramirez L."/>
            <person name="Alfaro M."/>
            <person name="Sun H."/>
            <person name="Tritt A."/>
            <person name="Yoshinaga Y."/>
            <person name="Zwiers L.-H."/>
            <person name="Turgeon B."/>
            <person name="Goodwin S."/>
            <person name="Spatafora J."/>
            <person name="Crous P."/>
            <person name="Grigoriev I."/>
        </authorList>
    </citation>
    <scope>NUCLEOTIDE SEQUENCE</scope>
    <source>
        <strain evidence="1">CBS 525.71</strain>
    </source>
</reference>